<accession>A0A6D2K207</accession>
<dbReference type="EMBL" id="CACVBM020000119">
    <property type="protein sequence ID" value="CAA7014752.1"/>
    <property type="molecule type" value="Genomic_DNA"/>
</dbReference>
<reference evidence="2 3" key="1">
    <citation type="submission" date="2020-01" db="EMBL/GenBank/DDBJ databases">
        <authorList>
            <person name="Mishra B."/>
        </authorList>
    </citation>
    <scope>NUCLEOTIDE SEQUENCE [LARGE SCALE GENOMIC DNA]</scope>
</reference>
<sequence length="81" mass="8970">MQEAALDRESAFEFSDLGMNRNEIEVEEIPLQCLDQGGSDCNGFRHEGRAHIRFRQTAGVDLCSVNGGEDPAGSGYPCFWM</sequence>
<dbReference type="EMBL" id="CACVBM020001351">
    <property type="protein sequence ID" value="CAA7046638.1"/>
    <property type="molecule type" value="Genomic_DNA"/>
</dbReference>
<keyword evidence="3" id="KW-1185">Reference proteome</keyword>
<proteinExistence type="predicted"/>
<protein>
    <submittedName>
        <fullName evidence="2">Uncharacterized protein</fullName>
    </submittedName>
</protein>
<dbReference type="AlphaFoldDB" id="A0A6D2K207"/>
<evidence type="ECO:0000313" key="2">
    <source>
        <dbReference type="EMBL" id="CAA7046638.1"/>
    </source>
</evidence>
<evidence type="ECO:0000313" key="1">
    <source>
        <dbReference type="EMBL" id="CAA7014752.1"/>
    </source>
</evidence>
<organism evidence="2 3">
    <name type="scientific">Microthlaspi erraticum</name>
    <dbReference type="NCBI Taxonomy" id="1685480"/>
    <lineage>
        <taxon>Eukaryota</taxon>
        <taxon>Viridiplantae</taxon>
        <taxon>Streptophyta</taxon>
        <taxon>Embryophyta</taxon>
        <taxon>Tracheophyta</taxon>
        <taxon>Spermatophyta</taxon>
        <taxon>Magnoliopsida</taxon>
        <taxon>eudicotyledons</taxon>
        <taxon>Gunneridae</taxon>
        <taxon>Pentapetalae</taxon>
        <taxon>rosids</taxon>
        <taxon>malvids</taxon>
        <taxon>Brassicales</taxon>
        <taxon>Brassicaceae</taxon>
        <taxon>Coluteocarpeae</taxon>
        <taxon>Microthlaspi</taxon>
    </lineage>
</organism>
<evidence type="ECO:0000313" key="3">
    <source>
        <dbReference type="Proteomes" id="UP000467841"/>
    </source>
</evidence>
<gene>
    <name evidence="1" type="ORF">MERR_LOCUS1987</name>
    <name evidence="2" type="ORF">MERR_LOCUS33873</name>
</gene>
<name>A0A6D2K207_9BRAS</name>
<dbReference type="Proteomes" id="UP000467841">
    <property type="component" value="Unassembled WGS sequence"/>
</dbReference>